<dbReference type="AlphaFoldDB" id="A0A0P6YJA4"/>
<dbReference type="SMART" id="SM00327">
    <property type="entry name" value="VWA"/>
    <property type="match status" value="1"/>
</dbReference>
<sequence length="828" mass="88952">MIFLGLFLIIVLVGWWIARRSTLDWRIIGLRLAILCCIVLALALPRSQANQQASPLILLVDQSANLPNDVRDAAWNEAIAFYEQQIEQRPVRLLAFGADVQVSQTNQRPAIDPNGSDLAGALQFASGLLPQGGDIILLSDGASTTSSGQNQVSSFVQRSIRLHSVPMSYPETDIRVESLIVPPALREGERFSADVVLYSSVSGQVRLELSSDGVGLAARTIDISEGRNLVSFQSTAGARGFHRFQASLLATNDQQPANNQLAAWTVVGPPPRVLIIERSPDSSANLRDALEDANLVTEALRPAALPTNLSQLRVYDSIVLQDISANDLSLDQQLSLREFVRSLGHGVVVLGGTNSYNLGSYAGTPLEELLPVSMEPPPRRERPTVTLLLILDRSASMLGEYGKDKFSLAKAAAIAATDSLGADDTIGVLAFDDTNDWTVNFTKVGQGLQLSEIQNSIAGLSAGGGTNIYAALDVGLGGLAQQTGKVRHAVLLTDGRSGGESSYESLIAPLRAQGITLSTIAIGGDADTVLLESLAKLGAGRYHFASRPDDIPRLTLQEAEIARENPLTEGQFQPNLVTPHPAIRGLNLGEIPPFGGYVAVTPKPEAEQLLTTSEGDILLATWQYGLGRASAFTSDGGERWTSPWRLWPNWGNTMAQIIAATYPNPARGDLRISSELQQNQAIISLDAQAETGELYDLADVGLRVLAPDGSEQVLRAPQIAPGRYQAVAEVPQTGAYHILAALEQSQNRLESQAGVIQPYNREWAVSANPALLQQLTSLGRGQLGTLQQIAPSIQVASQASSIQWWPWLIVLALGLWLVEIAIRRGVIR</sequence>
<feature type="domain" description="VWFA" evidence="2">
    <location>
        <begin position="386"/>
        <end position="567"/>
    </location>
</feature>
<organism evidence="3 4">
    <name type="scientific">Herpetosiphon geysericola</name>
    <dbReference type="NCBI Taxonomy" id="70996"/>
    <lineage>
        <taxon>Bacteria</taxon>
        <taxon>Bacillati</taxon>
        <taxon>Chloroflexota</taxon>
        <taxon>Chloroflexia</taxon>
        <taxon>Herpetosiphonales</taxon>
        <taxon>Herpetosiphonaceae</taxon>
        <taxon>Herpetosiphon</taxon>
    </lineage>
</organism>
<evidence type="ECO:0000313" key="4">
    <source>
        <dbReference type="Proteomes" id="UP000050277"/>
    </source>
</evidence>
<dbReference type="Gene3D" id="3.40.50.410">
    <property type="entry name" value="von Willebrand factor, type A domain"/>
    <property type="match status" value="1"/>
</dbReference>
<dbReference type="Pfam" id="PF07090">
    <property type="entry name" value="GATase1_like"/>
    <property type="match status" value="1"/>
</dbReference>
<comment type="caution">
    <text evidence="3">The sequence shown here is derived from an EMBL/GenBank/DDBJ whole genome shotgun (WGS) entry which is preliminary data.</text>
</comment>
<dbReference type="PANTHER" id="PTHR37947:SF2">
    <property type="entry name" value="VON WILLEBRAND FACTOR TYPE A"/>
    <property type="match status" value="1"/>
</dbReference>
<name>A0A0P6YJA4_9CHLR</name>
<protein>
    <recommendedName>
        <fullName evidence="2">VWFA domain-containing protein</fullName>
    </recommendedName>
</protein>
<dbReference type="SUPFAM" id="SSF53300">
    <property type="entry name" value="vWA-like"/>
    <property type="match status" value="1"/>
</dbReference>
<proteinExistence type="predicted"/>
<keyword evidence="1" id="KW-0472">Membrane</keyword>
<dbReference type="PROSITE" id="PS50234">
    <property type="entry name" value="VWFA"/>
    <property type="match status" value="1"/>
</dbReference>
<dbReference type="Gene3D" id="3.40.50.880">
    <property type="match status" value="1"/>
</dbReference>
<keyword evidence="1" id="KW-0812">Transmembrane</keyword>
<dbReference type="InterPro" id="IPR002035">
    <property type="entry name" value="VWF_A"/>
</dbReference>
<keyword evidence="1" id="KW-1133">Transmembrane helix</keyword>
<accession>A0A0P6YJA4</accession>
<dbReference type="InterPro" id="IPR029062">
    <property type="entry name" value="Class_I_gatase-like"/>
</dbReference>
<dbReference type="EMBL" id="LGKP01000025">
    <property type="protein sequence ID" value="KPL85195.1"/>
    <property type="molecule type" value="Genomic_DNA"/>
</dbReference>
<dbReference type="Pfam" id="PF00092">
    <property type="entry name" value="VWA"/>
    <property type="match status" value="1"/>
</dbReference>
<dbReference type="STRING" id="70996.SE18_16005"/>
<dbReference type="InterPro" id="IPR036465">
    <property type="entry name" value="vWFA_dom_sf"/>
</dbReference>
<keyword evidence="4" id="KW-1185">Reference proteome</keyword>
<reference evidence="3 4" key="1">
    <citation type="submission" date="2015-07" db="EMBL/GenBank/DDBJ databases">
        <title>Whole genome sequence of Herpetosiphon geysericola DSM 7119.</title>
        <authorList>
            <person name="Hemp J."/>
            <person name="Ward L.M."/>
            <person name="Pace L.A."/>
            <person name="Fischer W.W."/>
        </authorList>
    </citation>
    <scope>NUCLEOTIDE SEQUENCE [LARGE SCALE GENOMIC DNA]</scope>
    <source>
        <strain evidence="3 4">DSM 7119</strain>
    </source>
</reference>
<evidence type="ECO:0000313" key="3">
    <source>
        <dbReference type="EMBL" id="KPL85195.1"/>
    </source>
</evidence>
<evidence type="ECO:0000259" key="2">
    <source>
        <dbReference type="PROSITE" id="PS50234"/>
    </source>
</evidence>
<dbReference type="SUPFAM" id="SSF52317">
    <property type="entry name" value="Class I glutamine amidotransferase-like"/>
    <property type="match status" value="1"/>
</dbReference>
<dbReference type="OrthoDB" id="9781333at2"/>
<dbReference type="PATRIC" id="fig|70996.4.peg.68"/>
<feature type="transmembrane region" description="Helical" evidence="1">
    <location>
        <begin position="804"/>
        <end position="822"/>
    </location>
</feature>
<dbReference type="PANTHER" id="PTHR37947">
    <property type="entry name" value="BLL2462 PROTEIN"/>
    <property type="match status" value="1"/>
</dbReference>
<dbReference type="RefSeq" id="WP_054535470.1">
    <property type="nucleotide sequence ID" value="NZ_LGKP01000025.1"/>
</dbReference>
<dbReference type="Proteomes" id="UP000050277">
    <property type="component" value="Unassembled WGS sequence"/>
</dbReference>
<gene>
    <name evidence="3" type="ORF">SE18_16005</name>
</gene>
<dbReference type="InterPro" id="IPR010768">
    <property type="entry name" value="GATase1-like"/>
</dbReference>
<evidence type="ECO:0000256" key="1">
    <source>
        <dbReference type="SAM" id="Phobius"/>
    </source>
</evidence>